<name>A0ABW5QIY3_9HYPH</name>
<comment type="caution">
    <text evidence="1">The sequence shown here is derived from an EMBL/GenBank/DDBJ whole genome shotgun (WGS) entry which is preliminary data.</text>
</comment>
<proteinExistence type="predicted"/>
<dbReference type="RefSeq" id="WP_386832519.1">
    <property type="nucleotide sequence ID" value="NZ_JBHUNP010000001.1"/>
</dbReference>
<protein>
    <recommendedName>
        <fullName evidence="3">Segregation and condensation protein A</fullName>
    </recommendedName>
</protein>
<organism evidence="1 2">
    <name type="scientific">Devosia albogilva</name>
    <dbReference type="NCBI Taxonomy" id="429726"/>
    <lineage>
        <taxon>Bacteria</taxon>
        <taxon>Pseudomonadati</taxon>
        <taxon>Pseudomonadota</taxon>
        <taxon>Alphaproteobacteria</taxon>
        <taxon>Hyphomicrobiales</taxon>
        <taxon>Devosiaceae</taxon>
        <taxon>Devosia</taxon>
    </lineage>
</organism>
<accession>A0ABW5QIY3</accession>
<reference evidence="2" key="1">
    <citation type="journal article" date="2019" name="Int. J. Syst. Evol. Microbiol.">
        <title>The Global Catalogue of Microorganisms (GCM) 10K type strain sequencing project: providing services to taxonomists for standard genome sequencing and annotation.</title>
        <authorList>
            <consortium name="The Broad Institute Genomics Platform"/>
            <consortium name="The Broad Institute Genome Sequencing Center for Infectious Disease"/>
            <person name="Wu L."/>
            <person name="Ma J."/>
        </authorList>
    </citation>
    <scope>NUCLEOTIDE SEQUENCE [LARGE SCALE GENOMIC DNA]</scope>
    <source>
        <strain evidence="2">CCM 7427</strain>
    </source>
</reference>
<evidence type="ECO:0008006" key="3">
    <source>
        <dbReference type="Google" id="ProtNLM"/>
    </source>
</evidence>
<dbReference type="EMBL" id="JBHUNP010000001">
    <property type="protein sequence ID" value="MFD2647496.1"/>
    <property type="molecule type" value="Genomic_DNA"/>
</dbReference>
<sequence>MTDNDLSREDLETLARFREPTQPLDIEPLVFAKLLSLALIEQKEGGAELTDSGRERLRDGR</sequence>
<evidence type="ECO:0000313" key="2">
    <source>
        <dbReference type="Proteomes" id="UP001597521"/>
    </source>
</evidence>
<gene>
    <name evidence="1" type="ORF">ACFSX5_06805</name>
</gene>
<keyword evidence="2" id="KW-1185">Reference proteome</keyword>
<evidence type="ECO:0000313" key="1">
    <source>
        <dbReference type="EMBL" id="MFD2647496.1"/>
    </source>
</evidence>
<dbReference type="Proteomes" id="UP001597521">
    <property type="component" value="Unassembled WGS sequence"/>
</dbReference>